<dbReference type="Proteomes" id="UP000182060">
    <property type="component" value="Chromosome"/>
</dbReference>
<dbReference type="InterPro" id="IPR001789">
    <property type="entry name" value="Sig_transdc_resp-reg_receiver"/>
</dbReference>
<sequence>MHRFIVYGGFLIGLLLSGTVLAQSLSPEEQAWIDAHPVVRFSIHEKYTSYLETNTNSGESGVFHALIKKLSQFTNQEFIPIWRKTDSEGLHQLAKGDVDFIIDPPHLNGDHSFGTLSETIFWGHDVILTKRSNQNKVITPINIAYFDRGYENPPSISNSQKSTSVNIDNLIFQLLKNEVEALVLPMRLAHYAIKQLGNSDILVDGMFSREPFEYRWLIGNTDEPFHRILNEFINNLDPIESRQLFAIGFEATEPVKTHWRFLPWVSSFGLFLGGSFLLLHMRKRQAIQEQRARLLSSSKEAAEKANAAKSAFLATMSHEIRTPMNAILGVQELLLNSPQFPNREKRLLKSAHASAESLLGILNQVLDLSKIEAGKLTLNLEPCCLNNIVDDIHAGYSAVAMKHDLVLITSKDAAIAEVLMMDALRLRQILQNLISNAIKFTKHGEIYFSISVLADDHAGQLIEFRIIDTGVGMDSEEIELALQAFEQVPGNSEQQNGTGLGLTITNHLVSSMNSQLYFESAPGFGSNIHFCVAFPRTSIAVPQNSFKDKNKRLIRKLAPRDAGKGCSLHALVVEDHAASRQIISLQLQALGIEVKVCDNAMTALERLSENHFDLLLTDQSIPGMQGSELAKHIRSQGYQDLIIIGITADIYALDSRNQFLAAGMNGVLIKPISLLSLENELTRYFQLQEMDEKKKECVTEYSFEAFSNLLTSNPKQVTFILEEIKKVHQATIETLKMGVVDEAVLASLIHKVNGGAQLLQARSFIASCESIEKNGGDLSTRINTFIDILERENQIIESYQNRYANG</sequence>
<dbReference type="PROSITE" id="PS50109">
    <property type="entry name" value="HIS_KIN"/>
    <property type="match status" value="1"/>
</dbReference>
<protein>
    <recommendedName>
        <fullName evidence="2">histidine kinase</fullName>
        <ecNumber evidence="2">2.7.13.3</ecNumber>
    </recommendedName>
</protein>
<evidence type="ECO:0000256" key="6">
    <source>
        <dbReference type="PROSITE-ProRule" id="PRU00169"/>
    </source>
</evidence>
<dbReference type="InterPro" id="IPR005467">
    <property type="entry name" value="His_kinase_dom"/>
</dbReference>
<reference evidence="9" key="1">
    <citation type="journal article" date="2017" name="Appl. Environ. Microbiol.">
        <title>Microdiversification of a pelagic Polynucleobacter species is mainly driven by acquisition of genomic islands from a partially interspecific gene pool.</title>
        <authorList>
            <person name="Hoetzinger M."/>
            <person name="Hahn M.W."/>
            <person name="Jezberova J."/>
            <person name="Schmidt J."/>
            <person name="Koll U."/>
        </authorList>
    </citation>
    <scope>NUCLEOTIDE SEQUENCE</scope>
    <source>
        <strain evidence="9">MWH-RechtKol4</strain>
    </source>
</reference>
<dbReference type="SMART" id="SM00448">
    <property type="entry name" value="REC"/>
    <property type="match status" value="1"/>
</dbReference>
<evidence type="ECO:0000256" key="5">
    <source>
        <dbReference type="ARBA" id="ARBA00022777"/>
    </source>
</evidence>
<feature type="modified residue" description="4-aspartylphosphate" evidence="6">
    <location>
        <position position="618"/>
    </location>
</feature>
<dbReference type="SMART" id="SM00387">
    <property type="entry name" value="HATPase_c"/>
    <property type="match status" value="1"/>
</dbReference>
<dbReference type="Gene3D" id="1.10.287.130">
    <property type="match status" value="1"/>
</dbReference>
<evidence type="ECO:0000313" key="10">
    <source>
        <dbReference type="Proteomes" id="UP000182060"/>
    </source>
</evidence>
<dbReference type="Gene3D" id="3.30.565.10">
    <property type="entry name" value="Histidine kinase-like ATPase, C-terminal domain"/>
    <property type="match status" value="1"/>
</dbReference>
<dbReference type="InterPro" id="IPR036097">
    <property type="entry name" value="HisK_dim/P_sf"/>
</dbReference>
<dbReference type="EMBL" id="CP015017">
    <property type="protein sequence ID" value="APC01994.1"/>
    <property type="molecule type" value="Genomic_DNA"/>
</dbReference>
<gene>
    <name evidence="9" type="ORF">AOC25_10390</name>
</gene>
<comment type="catalytic activity">
    <reaction evidence="1">
        <text>ATP + protein L-histidine = ADP + protein N-phospho-L-histidine.</text>
        <dbReference type="EC" id="2.7.13.3"/>
    </reaction>
</comment>
<proteinExistence type="predicted"/>
<dbReference type="CDD" id="cd00082">
    <property type="entry name" value="HisKA"/>
    <property type="match status" value="1"/>
</dbReference>
<dbReference type="InterPro" id="IPR003661">
    <property type="entry name" value="HisK_dim/P_dom"/>
</dbReference>
<dbReference type="SUPFAM" id="SSF52172">
    <property type="entry name" value="CheY-like"/>
    <property type="match status" value="1"/>
</dbReference>
<name>A0AAC9NJE1_9BURK</name>
<dbReference type="SMART" id="SM00388">
    <property type="entry name" value="HisKA"/>
    <property type="match status" value="1"/>
</dbReference>
<dbReference type="InterPro" id="IPR036890">
    <property type="entry name" value="HATPase_C_sf"/>
</dbReference>
<dbReference type="InterPro" id="IPR003594">
    <property type="entry name" value="HATPase_dom"/>
</dbReference>
<dbReference type="PRINTS" id="PR00344">
    <property type="entry name" value="BCTRLSENSOR"/>
</dbReference>
<dbReference type="GO" id="GO:0000155">
    <property type="term" value="F:phosphorelay sensor kinase activity"/>
    <property type="evidence" value="ECO:0007669"/>
    <property type="project" value="InterPro"/>
</dbReference>
<dbReference type="AlphaFoldDB" id="A0AAC9NJE1"/>
<dbReference type="RefSeq" id="WP_011903645.1">
    <property type="nucleotide sequence ID" value="NZ_CP015016.1"/>
</dbReference>
<dbReference type="OMA" id="GHEYHIT"/>
<dbReference type="PANTHER" id="PTHR43047">
    <property type="entry name" value="TWO-COMPONENT HISTIDINE PROTEIN KINASE"/>
    <property type="match status" value="1"/>
</dbReference>
<dbReference type="SUPFAM" id="SSF47384">
    <property type="entry name" value="Homodimeric domain of signal transducing histidine kinase"/>
    <property type="match status" value="1"/>
</dbReference>
<dbReference type="InterPro" id="IPR004358">
    <property type="entry name" value="Sig_transdc_His_kin-like_C"/>
</dbReference>
<evidence type="ECO:0000259" key="8">
    <source>
        <dbReference type="PROSITE" id="PS50110"/>
    </source>
</evidence>
<dbReference type="InterPro" id="IPR011006">
    <property type="entry name" value="CheY-like_superfamily"/>
</dbReference>
<dbReference type="CDD" id="cd17546">
    <property type="entry name" value="REC_hyHK_CKI1_RcsC-like"/>
    <property type="match status" value="1"/>
</dbReference>
<dbReference type="Gene3D" id="3.40.190.10">
    <property type="entry name" value="Periplasmic binding protein-like II"/>
    <property type="match status" value="2"/>
</dbReference>
<dbReference type="SUPFAM" id="SSF53850">
    <property type="entry name" value="Periplasmic binding protein-like II"/>
    <property type="match status" value="1"/>
</dbReference>
<dbReference type="SUPFAM" id="SSF55874">
    <property type="entry name" value="ATPase domain of HSP90 chaperone/DNA topoisomerase II/histidine kinase"/>
    <property type="match status" value="1"/>
</dbReference>
<dbReference type="GeneID" id="31482198"/>
<dbReference type="EC" id="2.7.13.3" evidence="2"/>
<dbReference type="Pfam" id="PF00072">
    <property type="entry name" value="Response_reg"/>
    <property type="match status" value="1"/>
</dbReference>
<dbReference type="Pfam" id="PF02518">
    <property type="entry name" value="HATPase_c"/>
    <property type="match status" value="1"/>
</dbReference>
<evidence type="ECO:0000259" key="7">
    <source>
        <dbReference type="PROSITE" id="PS50109"/>
    </source>
</evidence>
<dbReference type="Gene3D" id="3.40.50.2300">
    <property type="match status" value="1"/>
</dbReference>
<evidence type="ECO:0000313" key="9">
    <source>
        <dbReference type="EMBL" id="APC01994.1"/>
    </source>
</evidence>
<accession>A0AAC9NJE1</accession>
<dbReference type="Pfam" id="PF00512">
    <property type="entry name" value="HisKA"/>
    <property type="match status" value="1"/>
</dbReference>
<evidence type="ECO:0000256" key="2">
    <source>
        <dbReference type="ARBA" id="ARBA00012438"/>
    </source>
</evidence>
<keyword evidence="3 6" id="KW-0597">Phosphoprotein</keyword>
<dbReference type="PROSITE" id="PS50110">
    <property type="entry name" value="RESPONSE_REGULATORY"/>
    <property type="match status" value="1"/>
</dbReference>
<evidence type="ECO:0000256" key="4">
    <source>
        <dbReference type="ARBA" id="ARBA00022679"/>
    </source>
</evidence>
<feature type="domain" description="Response regulatory" evidence="8">
    <location>
        <begin position="569"/>
        <end position="685"/>
    </location>
</feature>
<evidence type="ECO:0000256" key="1">
    <source>
        <dbReference type="ARBA" id="ARBA00000085"/>
    </source>
</evidence>
<organism evidence="9 10">
    <name type="scientific">Polynucleobacter asymbioticus</name>
    <dbReference type="NCBI Taxonomy" id="576611"/>
    <lineage>
        <taxon>Bacteria</taxon>
        <taxon>Pseudomonadati</taxon>
        <taxon>Pseudomonadota</taxon>
        <taxon>Betaproteobacteria</taxon>
        <taxon>Burkholderiales</taxon>
        <taxon>Burkholderiaceae</taxon>
        <taxon>Polynucleobacter</taxon>
    </lineage>
</organism>
<feature type="domain" description="Histidine kinase" evidence="7">
    <location>
        <begin position="315"/>
        <end position="538"/>
    </location>
</feature>
<evidence type="ECO:0000256" key="3">
    <source>
        <dbReference type="ARBA" id="ARBA00022553"/>
    </source>
</evidence>
<keyword evidence="5 9" id="KW-0418">Kinase</keyword>
<keyword evidence="4" id="KW-0808">Transferase</keyword>